<name>F2NIU4_DESAR</name>
<dbReference type="FunFam" id="2.40.340.10:FF:000005">
    <property type="entry name" value="Molybdopterin molybdenumtransferase MoeA"/>
    <property type="match status" value="1"/>
</dbReference>
<keyword evidence="9" id="KW-1185">Reference proteome</keyword>
<dbReference type="KEGG" id="dao:Desac_2837"/>
<dbReference type="RefSeq" id="WP_013707747.1">
    <property type="nucleotide sequence ID" value="NC_015388.1"/>
</dbReference>
<dbReference type="NCBIfam" id="TIGR00177">
    <property type="entry name" value="molyb_syn"/>
    <property type="match status" value="1"/>
</dbReference>
<dbReference type="EC" id="2.10.1.1" evidence="6"/>
<dbReference type="GO" id="GO:0005829">
    <property type="term" value="C:cytosol"/>
    <property type="evidence" value="ECO:0007669"/>
    <property type="project" value="TreeGrafter"/>
</dbReference>
<dbReference type="GO" id="GO:0061599">
    <property type="term" value="F:molybdopterin molybdotransferase activity"/>
    <property type="evidence" value="ECO:0007669"/>
    <property type="project" value="UniProtKB-UniRule"/>
</dbReference>
<dbReference type="Pfam" id="PF03453">
    <property type="entry name" value="MoeA_N"/>
    <property type="match status" value="1"/>
</dbReference>
<evidence type="ECO:0000256" key="4">
    <source>
        <dbReference type="ARBA" id="ARBA00023150"/>
    </source>
</evidence>
<dbReference type="InterPro" id="IPR005111">
    <property type="entry name" value="MoeA_C_domain_IV"/>
</dbReference>
<evidence type="ECO:0000256" key="1">
    <source>
        <dbReference type="ARBA" id="ARBA00002901"/>
    </source>
</evidence>
<sequence>MIEFFRLKTIPEVLEITRRFMPLKVELIPLAKAYNRVLAESITALEDVPEFSRSTMDGYAVRAQDTFGASPGSPALLEVVGEVGMGEEPRVPLGPGQAQRLATGGMLPMDADAVVMLEYTQELADRTLEVYRTVAPLENVVQRGEDVPAGTTLLHTGVRLRPQDIGLLAALGVIEVKVYQKPRVAIIASGDEITSIDVPLQMGQMRDANSYALAGQVAAMGGEPQLLGIVPDRLELLIEKMAVGLAETDLVLLSGGSSVGTRDLAIAAIRSFPQAEVLVHGVAISPGKPTILARIGSQPIFGLPGHPVSAMVIMEVMVRPLLTCLAGESQVRKDWGRTIKAVLSRNLASTIGREDFIRVRLCPAGGNMWAEPVLGKSGLISTMVKADGWIRIPLNTEGLEKGEEVEVILF</sequence>
<comment type="catalytic activity">
    <reaction evidence="5">
        <text>adenylyl-molybdopterin + molybdate = Mo-molybdopterin + AMP + H(+)</text>
        <dbReference type="Rhea" id="RHEA:35047"/>
        <dbReference type="ChEBI" id="CHEBI:15378"/>
        <dbReference type="ChEBI" id="CHEBI:36264"/>
        <dbReference type="ChEBI" id="CHEBI:62727"/>
        <dbReference type="ChEBI" id="CHEBI:71302"/>
        <dbReference type="ChEBI" id="CHEBI:456215"/>
        <dbReference type="EC" id="2.10.1.1"/>
    </reaction>
</comment>
<dbReference type="Gene3D" id="2.40.340.10">
    <property type="entry name" value="MoeA, C-terminal, domain IV"/>
    <property type="match status" value="1"/>
</dbReference>
<dbReference type="PANTHER" id="PTHR10192:SF5">
    <property type="entry name" value="GEPHYRIN"/>
    <property type="match status" value="1"/>
</dbReference>
<dbReference type="GO" id="GO:0006777">
    <property type="term" value="P:Mo-molybdopterin cofactor biosynthetic process"/>
    <property type="evidence" value="ECO:0007669"/>
    <property type="project" value="UniProtKB-UniRule"/>
</dbReference>
<dbReference type="SUPFAM" id="SSF53218">
    <property type="entry name" value="Molybdenum cofactor biosynthesis proteins"/>
    <property type="match status" value="1"/>
</dbReference>
<feature type="domain" description="MoaB/Mog" evidence="7">
    <location>
        <begin position="185"/>
        <end position="324"/>
    </location>
</feature>
<dbReference type="EMBL" id="CP002629">
    <property type="protein sequence ID" value="AEB10638.1"/>
    <property type="molecule type" value="Genomic_DNA"/>
</dbReference>
<reference evidence="9" key="2">
    <citation type="submission" date="2011-03" db="EMBL/GenBank/DDBJ databases">
        <title>The complete genome of Desulfobacca acetoxidans DSM 11109.</title>
        <authorList>
            <consortium name="US DOE Joint Genome Institute (JGI-PGF)"/>
            <person name="Lucas S."/>
            <person name="Copeland A."/>
            <person name="Lapidus A."/>
            <person name="Bruce D."/>
            <person name="Goodwin L."/>
            <person name="Pitluck S."/>
            <person name="Peters L."/>
            <person name="Kyrpides N."/>
            <person name="Mavromatis K."/>
            <person name="Ivanova N."/>
            <person name="Ovchinnikova G."/>
            <person name="Teshima H."/>
            <person name="Detter J.C."/>
            <person name="Han C."/>
            <person name="Land M."/>
            <person name="Hauser L."/>
            <person name="Markowitz V."/>
            <person name="Cheng J.-F."/>
            <person name="Hugenholtz P."/>
            <person name="Woyke T."/>
            <person name="Wu D."/>
            <person name="Spring S."/>
            <person name="Schueler E."/>
            <person name="Brambilla E."/>
            <person name="Klenk H.-P."/>
            <person name="Eisen J.A."/>
        </authorList>
    </citation>
    <scope>NUCLEOTIDE SEQUENCE [LARGE SCALE GENOMIC DNA]</scope>
    <source>
        <strain evidence="9">ATCC 700848 / DSM 11109 / ASRB2</strain>
    </source>
</reference>
<proteinExistence type="inferred from homology"/>
<dbReference type="AlphaFoldDB" id="F2NIU4"/>
<dbReference type="InterPro" id="IPR001453">
    <property type="entry name" value="MoaB/Mog_dom"/>
</dbReference>
<protein>
    <recommendedName>
        <fullName evidence="6">Molybdopterin molybdenumtransferase</fullName>
        <ecNumber evidence="6">2.10.1.1</ecNumber>
    </recommendedName>
</protein>
<keyword evidence="6" id="KW-0808">Transferase</keyword>
<dbReference type="InterPro" id="IPR036688">
    <property type="entry name" value="MoeA_C_domain_IV_sf"/>
</dbReference>
<dbReference type="Pfam" id="PF00994">
    <property type="entry name" value="MoCF_biosynth"/>
    <property type="match status" value="1"/>
</dbReference>
<dbReference type="SMART" id="SM00852">
    <property type="entry name" value="MoCF_biosynth"/>
    <property type="match status" value="1"/>
</dbReference>
<evidence type="ECO:0000256" key="3">
    <source>
        <dbReference type="ARBA" id="ARBA00010763"/>
    </source>
</evidence>
<accession>F2NIU4</accession>
<dbReference type="SUPFAM" id="SSF63882">
    <property type="entry name" value="MoeA N-terminal region -like"/>
    <property type="match status" value="1"/>
</dbReference>
<dbReference type="Proteomes" id="UP000000483">
    <property type="component" value="Chromosome"/>
</dbReference>
<dbReference type="CDD" id="cd00887">
    <property type="entry name" value="MoeA"/>
    <property type="match status" value="1"/>
</dbReference>
<keyword evidence="4 6" id="KW-0501">Molybdenum cofactor biosynthesis</keyword>
<dbReference type="Pfam" id="PF03454">
    <property type="entry name" value="MoeA_C"/>
    <property type="match status" value="1"/>
</dbReference>
<comment type="pathway">
    <text evidence="2 6">Cofactor biosynthesis; molybdopterin biosynthesis.</text>
</comment>
<dbReference type="InterPro" id="IPR038987">
    <property type="entry name" value="MoeA-like"/>
</dbReference>
<dbReference type="eggNOG" id="COG0303">
    <property type="taxonomic scope" value="Bacteria"/>
</dbReference>
<evidence type="ECO:0000256" key="2">
    <source>
        <dbReference type="ARBA" id="ARBA00005046"/>
    </source>
</evidence>
<reference evidence="8 9" key="1">
    <citation type="journal article" date="2011" name="Stand. Genomic Sci.">
        <title>Complete genome sequence of the acetate-degrading sulfate reducer Desulfobacca acetoxidans type strain (ASRB2).</title>
        <authorList>
            <person name="Goker M."/>
            <person name="Teshima H."/>
            <person name="Lapidus A."/>
            <person name="Nolan M."/>
            <person name="Lucas S."/>
            <person name="Hammon N."/>
            <person name="Deshpande S."/>
            <person name="Cheng J.F."/>
            <person name="Tapia R."/>
            <person name="Han C."/>
            <person name="Goodwin L."/>
            <person name="Pitluck S."/>
            <person name="Huntemann M."/>
            <person name="Liolios K."/>
            <person name="Ivanova N."/>
            <person name="Pagani I."/>
            <person name="Mavromatis K."/>
            <person name="Ovchinikova G."/>
            <person name="Pati A."/>
            <person name="Chen A."/>
            <person name="Palaniappan K."/>
            <person name="Land M."/>
            <person name="Hauser L."/>
            <person name="Brambilla E.M."/>
            <person name="Rohde M."/>
            <person name="Spring S."/>
            <person name="Detter J.C."/>
            <person name="Woyke T."/>
            <person name="Bristow J."/>
            <person name="Eisen J.A."/>
            <person name="Markowitz V."/>
            <person name="Hugenholtz P."/>
            <person name="Kyrpides N.C."/>
            <person name="Klenk H.P."/>
        </authorList>
    </citation>
    <scope>NUCLEOTIDE SEQUENCE [LARGE SCALE GENOMIC DNA]</scope>
    <source>
        <strain evidence="9">ATCC 700848 / DSM 11109 / ASRB2</strain>
    </source>
</reference>
<evidence type="ECO:0000313" key="9">
    <source>
        <dbReference type="Proteomes" id="UP000000483"/>
    </source>
</evidence>
<comment type="cofactor">
    <cofactor evidence="6">
        <name>Mg(2+)</name>
        <dbReference type="ChEBI" id="CHEBI:18420"/>
    </cofactor>
</comment>
<dbReference type="InterPro" id="IPR036425">
    <property type="entry name" value="MoaB/Mog-like_dom_sf"/>
</dbReference>
<gene>
    <name evidence="8" type="ordered locus">Desac_2837</name>
</gene>
<dbReference type="InterPro" id="IPR036135">
    <property type="entry name" value="MoeA_linker/N_sf"/>
</dbReference>
<dbReference type="OrthoDB" id="9804758at2"/>
<evidence type="ECO:0000256" key="6">
    <source>
        <dbReference type="RuleBase" id="RU365090"/>
    </source>
</evidence>
<dbReference type="SUPFAM" id="SSF63867">
    <property type="entry name" value="MoeA C-terminal domain-like"/>
    <property type="match status" value="1"/>
</dbReference>
<dbReference type="Gene3D" id="3.90.105.10">
    <property type="entry name" value="Molybdopterin biosynthesis moea protein, domain 2"/>
    <property type="match status" value="1"/>
</dbReference>
<dbReference type="STRING" id="880072.Desac_2837"/>
<dbReference type="HOGENOM" id="CLU_010186_7_2_7"/>
<organism evidence="8 9">
    <name type="scientific">Desulfobacca acetoxidans (strain ATCC 700848 / DSM 11109 / ASRB2)</name>
    <dbReference type="NCBI Taxonomy" id="880072"/>
    <lineage>
        <taxon>Bacteria</taxon>
        <taxon>Pseudomonadati</taxon>
        <taxon>Thermodesulfobacteriota</taxon>
        <taxon>Desulfobaccia</taxon>
        <taxon>Desulfobaccales</taxon>
        <taxon>Desulfobaccaceae</taxon>
        <taxon>Desulfobacca</taxon>
    </lineage>
</organism>
<keyword evidence="6" id="KW-0500">Molybdenum</keyword>
<comment type="function">
    <text evidence="1 6">Catalyzes the insertion of molybdate into adenylated molybdopterin with the concomitant release of AMP.</text>
</comment>
<comment type="similarity">
    <text evidence="3 6">Belongs to the MoeA family.</text>
</comment>
<keyword evidence="6" id="KW-0460">Magnesium</keyword>
<dbReference type="Gene3D" id="2.170.190.11">
    <property type="entry name" value="Molybdopterin biosynthesis moea protein, domain 3"/>
    <property type="match status" value="1"/>
</dbReference>
<evidence type="ECO:0000259" key="7">
    <source>
        <dbReference type="SMART" id="SM00852"/>
    </source>
</evidence>
<keyword evidence="6" id="KW-0479">Metal-binding</keyword>
<dbReference type="InterPro" id="IPR005110">
    <property type="entry name" value="MoeA_linker/N"/>
</dbReference>
<evidence type="ECO:0000256" key="5">
    <source>
        <dbReference type="ARBA" id="ARBA00047317"/>
    </source>
</evidence>
<dbReference type="Gene3D" id="3.40.980.10">
    <property type="entry name" value="MoaB/Mog-like domain"/>
    <property type="match status" value="1"/>
</dbReference>
<evidence type="ECO:0000313" key="8">
    <source>
        <dbReference type="EMBL" id="AEB10638.1"/>
    </source>
</evidence>
<dbReference type="NCBIfam" id="NF045515">
    <property type="entry name" value="Glp_gephyrin"/>
    <property type="match status" value="1"/>
</dbReference>
<dbReference type="PANTHER" id="PTHR10192">
    <property type="entry name" value="MOLYBDOPTERIN BIOSYNTHESIS PROTEIN"/>
    <property type="match status" value="1"/>
</dbReference>
<dbReference type="UniPathway" id="UPA00344"/>
<dbReference type="GO" id="GO:0046872">
    <property type="term" value="F:metal ion binding"/>
    <property type="evidence" value="ECO:0007669"/>
    <property type="project" value="UniProtKB-UniRule"/>
</dbReference>